<evidence type="ECO:0000313" key="1">
    <source>
        <dbReference type="EMBL" id="CAG6444872.1"/>
    </source>
</evidence>
<dbReference type="PROSITE" id="PS51257">
    <property type="entry name" value="PROKAR_LIPOPROTEIN"/>
    <property type="match status" value="1"/>
</dbReference>
<dbReference type="EMBL" id="HBUE01003720">
    <property type="protein sequence ID" value="CAG6444872.1"/>
    <property type="molecule type" value="Transcribed_RNA"/>
</dbReference>
<organism evidence="1">
    <name type="scientific">Culex pipiens</name>
    <name type="common">House mosquito</name>
    <dbReference type="NCBI Taxonomy" id="7175"/>
    <lineage>
        <taxon>Eukaryota</taxon>
        <taxon>Metazoa</taxon>
        <taxon>Ecdysozoa</taxon>
        <taxon>Arthropoda</taxon>
        <taxon>Hexapoda</taxon>
        <taxon>Insecta</taxon>
        <taxon>Pterygota</taxon>
        <taxon>Neoptera</taxon>
        <taxon>Endopterygota</taxon>
        <taxon>Diptera</taxon>
        <taxon>Nematocera</taxon>
        <taxon>Culicoidea</taxon>
        <taxon>Culicidae</taxon>
        <taxon>Culicinae</taxon>
        <taxon>Culicini</taxon>
        <taxon>Culex</taxon>
        <taxon>Culex</taxon>
    </lineage>
</organism>
<reference evidence="1" key="1">
    <citation type="submission" date="2021-05" db="EMBL/GenBank/DDBJ databases">
        <authorList>
            <person name="Alioto T."/>
            <person name="Alioto T."/>
            <person name="Gomez Garrido J."/>
        </authorList>
    </citation>
    <scope>NUCLEOTIDE SEQUENCE</scope>
</reference>
<dbReference type="AlphaFoldDB" id="A0A8D7ZUW2"/>
<sequence>MQQGRFVQQGVALAACVVVSDELDPEPNRVFQAEHVHIRRSFLNRQKFTPIVLKLHPQTSSRLLQQARNGPEQLRHQPQLPHAQLLHARHHQVRDVARPELARQPFPIAQQLQLQLEPLQLGFAVRRLNVRRVQLPLRFVQLLQRSLLEDRLARLHSLQSLLSFNSKLPIVSVQPLQTIVHGQQLVVNLQRLPLQVVQLIGHGVTVTDLQLVAHRFERVVQLVPILAPVGHQQFVQLGVESRLPQSLKLNQQLA</sequence>
<protein>
    <submittedName>
        <fullName evidence="1">(northern house mosquito) hypothetical protein</fullName>
    </submittedName>
</protein>
<name>A0A8D7ZUW2_CULPI</name>
<proteinExistence type="predicted"/>
<accession>A0A8D7ZUW2</accession>